<feature type="domain" description="BESS" evidence="3">
    <location>
        <begin position="119"/>
        <end position="158"/>
    </location>
</feature>
<dbReference type="Pfam" id="PF02944">
    <property type="entry name" value="BESS"/>
    <property type="match status" value="1"/>
</dbReference>
<dbReference type="AlphaFoldDB" id="A0AAV4H7G4"/>
<feature type="region of interest" description="Disordered" evidence="2">
    <location>
        <begin position="1"/>
        <end position="99"/>
    </location>
</feature>
<keyword evidence="5" id="KW-1185">Reference proteome</keyword>
<dbReference type="InterPro" id="IPR004210">
    <property type="entry name" value="BESS_motif"/>
</dbReference>
<organism evidence="4 5">
    <name type="scientific">Elysia marginata</name>
    <dbReference type="NCBI Taxonomy" id="1093978"/>
    <lineage>
        <taxon>Eukaryota</taxon>
        <taxon>Metazoa</taxon>
        <taxon>Spiralia</taxon>
        <taxon>Lophotrochozoa</taxon>
        <taxon>Mollusca</taxon>
        <taxon>Gastropoda</taxon>
        <taxon>Heterobranchia</taxon>
        <taxon>Euthyneura</taxon>
        <taxon>Panpulmonata</taxon>
        <taxon>Sacoglossa</taxon>
        <taxon>Placobranchoidea</taxon>
        <taxon>Plakobranchidae</taxon>
        <taxon>Elysia</taxon>
    </lineage>
</organism>
<keyword evidence="1" id="KW-0539">Nucleus</keyword>
<dbReference type="Proteomes" id="UP000762676">
    <property type="component" value="Unassembled WGS sequence"/>
</dbReference>
<evidence type="ECO:0000256" key="2">
    <source>
        <dbReference type="SAM" id="MobiDB-lite"/>
    </source>
</evidence>
<evidence type="ECO:0000256" key="1">
    <source>
        <dbReference type="PROSITE-ProRule" id="PRU00371"/>
    </source>
</evidence>
<sequence>MPLASENPFNASSKLNFSHPVRPTYASLRSAVRRNPYRTTTCPRETASNFQLREDEQNEDAGSPGTENEVPASASVAGPSSPAPCTAPRASKKRRSSANTYEQSLLIYILSKKSKAEEIDEDKSFLLSFLPALKRMPPERKFQVKMELMKVIHTFDRPVQA</sequence>
<protein>
    <recommendedName>
        <fullName evidence="3">BESS domain-containing protein</fullName>
    </recommendedName>
</protein>
<dbReference type="GO" id="GO:0005634">
    <property type="term" value="C:nucleus"/>
    <property type="evidence" value="ECO:0007669"/>
    <property type="project" value="UniProtKB-SubCell"/>
</dbReference>
<comment type="subcellular location">
    <subcellularLocation>
        <location evidence="1">Nucleus</location>
    </subcellularLocation>
</comment>
<feature type="compositionally biased region" description="Polar residues" evidence="2">
    <location>
        <begin position="37"/>
        <end position="51"/>
    </location>
</feature>
<evidence type="ECO:0000259" key="3">
    <source>
        <dbReference type="PROSITE" id="PS51031"/>
    </source>
</evidence>
<accession>A0AAV4H7G4</accession>
<evidence type="ECO:0000313" key="4">
    <source>
        <dbReference type="EMBL" id="GFR93709.1"/>
    </source>
</evidence>
<proteinExistence type="predicted"/>
<evidence type="ECO:0000313" key="5">
    <source>
        <dbReference type="Proteomes" id="UP000762676"/>
    </source>
</evidence>
<feature type="compositionally biased region" description="Low complexity" evidence="2">
    <location>
        <begin position="70"/>
        <end position="84"/>
    </location>
</feature>
<reference evidence="4 5" key="1">
    <citation type="journal article" date="2021" name="Elife">
        <title>Chloroplast acquisition without the gene transfer in kleptoplastic sea slugs, Plakobranchus ocellatus.</title>
        <authorList>
            <person name="Maeda T."/>
            <person name="Takahashi S."/>
            <person name="Yoshida T."/>
            <person name="Shimamura S."/>
            <person name="Takaki Y."/>
            <person name="Nagai Y."/>
            <person name="Toyoda A."/>
            <person name="Suzuki Y."/>
            <person name="Arimoto A."/>
            <person name="Ishii H."/>
            <person name="Satoh N."/>
            <person name="Nishiyama T."/>
            <person name="Hasebe M."/>
            <person name="Maruyama T."/>
            <person name="Minagawa J."/>
            <person name="Obokata J."/>
            <person name="Shigenobu S."/>
        </authorList>
    </citation>
    <scope>NUCLEOTIDE SEQUENCE [LARGE SCALE GENOMIC DNA]</scope>
</reference>
<gene>
    <name evidence="4" type="ORF">ElyMa_002649900</name>
</gene>
<dbReference type="GO" id="GO:0003677">
    <property type="term" value="F:DNA binding"/>
    <property type="evidence" value="ECO:0007669"/>
    <property type="project" value="InterPro"/>
</dbReference>
<name>A0AAV4H7G4_9GAST</name>
<feature type="compositionally biased region" description="Polar residues" evidence="2">
    <location>
        <begin position="7"/>
        <end position="16"/>
    </location>
</feature>
<dbReference type="PROSITE" id="PS51031">
    <property type="entry name" value="BESS"/>
    <property type="match status" value="1"/>
</dbReference>
<comment type="caution">
    <text evidence="4">The sequence shown here is derived from an EMBL/GenBank/DDBJ whole genome shotgun (WGS) entry which is preliminary data.</text>
</comment>
<dbReference type="EMBL" id="BMAT01005469">
    <property type="protein sequence ID" value="GFR93709.1"/>
    <property type="molecule type" value="Genomic_DNA"/>
</dbReference>